<keyword evidence="5" id="KW-1185">Reference proteome</keyword>
<name>A0A0R2HVV3_CARDV</name>
<dbReference type="RefSeq" id="WP_034572386.1">
    <property type="nucleotide sequence ID" value="NZ_JQBS01000018.1"/>
</dbReference>
<dbReference type="eggNOG" id="ENOG5030E2P">
    <property type="taxonomic scope" value="Bacteria"/>
</dbReference>
<proteinExistence type="predicted"/>
<gene>
    <name evidence="4" type="ORF">IV74_GL000818</name>
</gene>
<evidence type="ECO:0000313" key="4">
    <source>
        <dbReference type="EMBL" id="KRN56809.1"/>
    </source>
</evidence>
<feature type="signal peptide" evidence="2">
    <location>
        <begin position="1"/>
        <end position="26"/>
    </location>
</feature>
<dbReference type="InterPro" id="IPR027994">
    <property type="entry name" value="WxL_dom"/>
</dbReference>
<keyword evidence="2" id="KW-0732">Signal</keyword>
<comment type="caution">
    <text evidence="4">The sequence shown here is derived from an EMBL/GenBank/DDBJ whole genome shotgun (WGS) entry which is preliminary data.</text>
</comment>
<protein>
    <submittedName>
        <fullName evidence="4">Cell surface protein</fullName>
    </submittedName>
</protein>
<evidence type="ECO:0000313" key="5">
    <source>
        <dbReference type="Proteomes" id="UP000051658"/>
    </source>
</evidence>
<dbReference type="Proteomes" id="UP000051658">
    <property type="component" value="Unassembled WGS sequence"/>
</dbReference>
<dbReference type="PATRIC" id="fig|1449336.4.peg.833"/>
<feature type="chain" id="PRO_5006417952" evidence="2">
    <location>
        <begin position="27"/>
        <end position="252"/>
    </location>
</feature>
<evidence type="ECO:0000259" key="3">
    <source>
        <dbReference type="Pfam" id="PF13731"/>
    </source>
</evidence>
<feature type="region of interest" description="Disordered" evidence="1">
    <location>
        <begin position="46"/>
        <end position="79"/>
    </location>
</feature>
<dbReference type="EMBL" id="JQBS01000018">
    <property type="protein sequence ID" value="KRN56809.1"/>
    <property type="molecule type" value="Genomic_DNA"/>
</dbReference>
<dbReference type="Pfam" id="PF13731">
    <property type="entry name" value="WxL"/>
    <property type="match status" value="1"/>
</dbReference>
<evidence type="ECO:0000256" key="2">
    <source>
        <dbReference type="SAM" id="SignalP"/>
    </source>
</evidence>
<dbReference type="AlphaFoldDB" id="A0A0R2HVV3"/>
<organism evidence="4 5">
    <name type="scientific">Carnobacterium divergens DSM 20623</name>
    <dbReference type="NCBI Taxonomy" id="1449336"/>
    <lineage>
        <taxon>Bacteria</taxon>
        <taxon>Bacillati</taxon>
        <taxon>Bacillota</taxon>
        <taxon>Bacilli</taxon>
        <taxon>Lactobacillales</taxon>
        <taxon>Carnobacteriaceae</taxon>
        <taxon>Carnobacterium</taxon>
    </lineage>
</organism>
<accession>A0A0R2HVV3</accession>
<sequence>MKKATLITTSALALATLVGTSATALAAPGKIPANYDSNAVVKFVPDDNITPPVDPTDPTNPVEPIDPTDPEGPNPGTSGPLSIDFASSFFFGENKITSKDMVYNAAPQELKDGSTRPNYAQVTDNRGGAKGWKLQVKQNGQFKTAKDEELTGAMMSFKNGQSASESTSPIPSVVKESFDLTTNGTGAVEDIMAAKEGEGAGTWVYRFGDDTTKADSVTLSVPGKTTKMADTYSTKLTWTLTDVPDNGETPEE</sequence>
<feature type="domain" description="WxL" evidence="3">
    <location>
        <begin position="33"/>
        <end position="244"/>
    </location>
</feature>
<feature type="compositionally biased region" description="Low complexity" evidence="1">
    <location>
        <begin position="46"/>
        <end position="62"/>
    </location>
</feature>
<dbReference type="GeneID" id="89587758"/>
<evidence type="ECO:0000256" key="1">
    <source>
        <dbReference type="SAM" id="MobiDB-lite"/>
    </source>
</evidence>
<reference evidence="4 5" key="1">
    <citation type="journal article" date="2015" name="Genome Announc.">
        <title>Expanding the biotechnology potential of lactobacilli through comparative genomics of 213 strains and associated genera.</title>
        <authorList>
            <person name="Sun Z."/>
            <person name="Harris H.M."/>
            <person name="McCann A."/>
            <person name="Guo C."/>
            <person name="Argimon S."/>
            <person name="Zhang W."/>
            <person name="Yang X."/>
            <person name="Jeffery I.B."/>
            <person name="Cooney J.C."/>
            <person name="Kagawa T.F."/>
            <person name="Liu W."/>
            <person name="Song Y."/>
            <person name="Salvetti E."/>
            <person name="Wrobel A."/>
            <person name="Rasinkangas P."/>
            <person name="Parkhill J."/>
            <person name="Rea M.C."/>
            <person name="O'Sullivan O."/>
            <person name="Ritari J."/>
            <person name="Douillard F.P."/>
            <person name="Paul Ross R."/>
            <person name="Yang R."/>
            <person name="Briner A.E."/>
            <person name="Felis G.E."/>
            <person name="de Vos W.M."/>
            <person name="Barrangou R."/>
            <person name="Klaenhammer T.R."/>
            <person name="Caufield P.W."/>
            <person name="Cui Y."/>
            <person name="Zhang H."/>
            <person name="O'Toole P.W."/>
        </authorList>
    </citation>
    <scope>NUCLEOTIDE SEQUENCE [LARGE SCALE GENOMIC DNA]</scope>
    <source>
        <strain evidence="4 5">DSM 20623</strain>
    </source>
</reference>